<keyword evidence="6 8" id="KW-1133">Transmembrane helix</keyword>
<dbReference type="OrthoDB" id="5166626at2"/>
<organism evidence="10 11">
    <name type="scientific">Acetobacter okinawensis</name>
    <dbReference type="NCBI Taxonomy" id="1076594"/>
    <lineage>
        <taxon>Bacteria</taxon>
        <taxon>Pseudomonadati</taxon>
        <taxon>Pseudomonadota</taxon>
        <taxon>Alphaproteobacteria</taxon>
        <taxon>Acetobacterales</taxon>
        <taxon>Acetobacteraceae</taxon>
        <taxon>Acetobacter</taxon>
    </lineage>
</organism>
<gene>
    <name evidence="10" type="ORF">HK26_05095</name>
</gene>
<evidence type="ECO:0000256" key="6">
    <source>
        <dbReference type="ARBA" id="ARBA00022989"/>
    </source>
</evidence>
<dbReference type="SUPFAM" id="SSF116726">
    <property type="entry name" value="TrkA C-terminal domain-like"/>
    <property type="match status" value="2"/>
</dbReference>
<keyword evidence="11" id="KW-1185">Reference proteome</keyword>
<dbReference type="EMBL" id="JOPJ01000020">
    <property type="protein sequence ID" value="OUJ11946.1"/>
    <property type="molecule type" value="Genomic_DNA"/>
</dbReference>
<feature type="transmembrane region" description="Helical" evidence="8">
    <location>
        <begin position="508"/>
        <end position="526"/>
    </location>
</feature>
<dbReference type="AlphaFoldDB" id="A0A252BT49"/>
<evidence type="ECO:0000256" key="8">
    <source>
        <dbReference type="SAM" id="Phobius"/>
    </source>
</evidence>
<evidence type="ECO:0000256" key="3">
    <source>
        <dbReference type="ARBA" id="ARBA00022448"/>
    </source>
</evidence>
<dbReference type="PANTHER" id="PTHR30445">
    <property type="entry name" value="K(+)_H(+) ANTIPORTER SUBUNIT KHTT"/>
    <property type="match status" value="1"/>
</dbReference>
<keyword evidence="5 8" id="KW-0812">Transmembrane</keyword>
<dbReference type="eggNOG" id="COG2985">
    <property type="taxonomic scope" value="Bacteria"/>
</dbReference>
<dbReference type="GO" id="GO:0006813">
    <property type="term" value="P:potassium ion transport"/>
    <property type="evidence" value="ECO:0007669"/>
    <property type="project" value="InterPro"/>
</dbReference>
<dbReference type="InterPro" id="IPR036721">
    <property type="entry name" value="RCK_C_sf"/>
</dbReference>
<dbReference type="GO" id="GO:0005886">
    <property type="term" value="C:plasma membrane"/>
    <property type="evidence" value="ECO:0007669"/>
    <property type="project" value="UniProtKB-SubCell"/>
</dbReference>
<feature type="transmembrane region" description="Helical" evidence="8">
    <location>
        <begin position="538"/>
        <end position="561"/>
    </location>
</feature>
<evidence type="ECO:0000256" key="7">
    <source>
        <dbReference type="ARBA" id="ARBA00023136"/>
    </source>
</evidence>
<evidence type="ECO:0000256" key="2">
    <source>
        <dbReference type="ARBA" id="ARBA00009854"/>
    </source>
</evidence>
<feature type="domain" description="RCK C-terminal" evidence="9">
    <location>
        <begin position="206"/>
        <end position="290"/>
    </location>
</feature>
<dbReference type="InterPro" id="IPR006512">
    <property type="entry name" value="YidE_YbjL"/>
</dbReference>
<dbReference type="InterPro" id="IPR006037">
    <property type="entry name" value="RCK_C"/>
</dbReference>
<dbReference type="GO" id="GO:0008324">
    <property type="term" value="F:monoatomic cation transmembrane transporter activity"/>
    <property type="evidence" value="ECO:0007669"/>
    <property type="project" value="InterPro"/>
</dbReference>
<evidence type="ECO:0000259" key="9">
    <source>
        <dbReference type="PROSITE" id="PS51202"/>
    </source>
</evidence>
<comment type="subcellular location">
    <subcellularLocation>
        <location evidence="1">Cell membrane</location>
        <topology evidence="1">Multi-pass membrane protein</topology>
    </subcellularLocation>
</comment>
<keyword evidence="3" id="KW-0813">Transport</keyword>
<feature type="transmembrane region" description="Helical" evidence="8">
    <location>
        <begin position="475"/>
        <end position="496"/>
    </location>
</feature>
<dbReference type="RefSeq" id="WP_086639576.1">
    <property type="nucleotide sequence ID" value="NZ_JOPJ01000020.1"/>
</dbReference>
<comment type="similarity">
    <text evidence="2">Belongs to the AAE transporter (TC 2.A.81) family.</text>
</comment>
<evidence type="ECO:0000256" key="5">
    <source>
        <dbReference type="ARBA" id="ARBA00022692"/>
    </source>
</evidence>
<proteinExistence type="inferred from homology"/>
<dbReference type="Pfam" id="PF02080">
    <property type="entry name" value="TrkA_C"/>
    <property type="match status" value="2"/>
</dbReference>
<dbReference type="Gene3D" id="3.30.70.1450">
    <property type="entry name" value="Regulator of K+ conductance, C-terminal domain"/>
    <property type="match status" value="1"/>
</dbReference>
<evidence type="ECO:0000313" key="10">
    <source>
        <dbReference type="EMBL" id="OUJ11946.1"/>
    </source>
</evidence>
<keyword evidence="7 8" id="KW-0472">Membrane</keyword>
<keyword evidence="4" id="KW-1003">Cell membrane</keyword>
<feature type="transmembrane region" description="Helical" evidence="8">
    <location>
        <begin position="387"/>
        <end position="408"/>
    </location>
</feature>
<dbReference type="PROSITE" id="PS51202">
    <property type="entry name" value="RCK_C"/>
    <property type="match status" value="1"/>
</dbReference>
<dbReference type="InterPro" id="IPR022457">
    <property type="entry name" value="Asp_Ala_antiprt"/>
</dbReference>
<name>A0A252BT49_9PROT</name>
<dbReference type="InterPro" id="IPR050144">
    <property type="entry name" value="AAE_transporter"/>
</dbReference>
<evidence type="ECO:0000256" key="4">
    <source>
        <dbReference type="ARBA" id="ARBA00022475"/>
    </source>
</evidence>
<dbReference type="NCBIfam" id="TIGR03802">
    <property type="entry name" value="Asp_Ala_antiprt"/>
    <property type="match status" value="1"/>
</dbReference>
<dbReference type="NCBIfam" id="TIGR01625">
    <property type="entry name" value="YidE_YbjL_dupl"/>
    <property type="match status" value="1"/>
</dbReference>
<sequence>MAWIETVLKTYPPIAVFIALAFGYWFGKFNYRGLGLGAVTSTLIAAVAIGQFNIPISPMVGSFFFLLFLFAVGYGVGPQFVRGLAKDGLKQALFAVVVCLLCLGSVWLAARLAGYNAGTAAGLFAGSQTLSASMGLATDSINQLAITVEEKRHLLNEMPVAYAVTYLFGTVGSAIILALLGPKLLRVDLAKECADYEASMGGMDHNASGDLAWHPYELRAFQVGESTKVSGQTVSEIEHLFPHGGVFIERVRRGSQVMAAKGDMVVQTGDVLAITGSRHILIDIIGTHAKEVDDRELLSVPMEGIDIFITSRAISGKTIAEIAKMPEAHGVFLCRIARGLTGEEIPLLPKTVVQRGDVLSVSGRTADTSIAAKAWGRVDRPGSVTDVMTLALAITIGCLVGAVTIRIGSIPLTLSTAGGALIAGLITGWLRSIHPTFGYIPTSTVWFMNSVGLNVFIAGVGIASGPTFVAGLENLGAGIFLWGMFATTLPLVLSIFIGKYLFRFHPAILLGACAGARTTTAALGMINEIARSQVPTLGYTVTYAVGNTLLTIWGMVIILLMT</sequence>
<feature type="transmembrane region" description="Helical" evidence="8">
    <location>
        <begin position="60"/>
        <end position="80"/>
    </location>
</feature>
<reference evidence="11" key="1">
    <citation type="submission" date="2014-06" db="EMBL/GenBank/DDBJ databases">
        <authorList>
            <person name="Winans N.J."/>
            <person name="Newell P.D."/>
            <person name="Douglas A.E."/>
        </authorList>
    </citation>
    <scope>NUCLEOTIDE SEQUENCE [LARGE SCALE GENOMIC DNA]</scope>
</reference>
<comment type="caution">
    <text evidence="10">The sequence shown here is derived from an EMBL/GenBank/DDBJ whole genome shotgun (WGS) entry which is preliminary data.</text>
</comment>
<evidence type="ECO:0000313" key="11">
    <source>
        <dbReference type="Proteomes" id="UP000194931"/>
    </source>
</evidence>
<evidence type="ECO:0000256" key="1">
    <source>
        <dbReference type="ARBA" id="ARBA00004651"/>
    </source>
</evidence>
<feature type="transmembrane region" description="Helical" evidence="8">
    <location>
        <begin position="160"/>
        <end position="181"/>
    </location>
</feature>
<feature type="transmembrane region" description="Helical" evidence="8">
    <location>
        <begin position="92"/>
        <end position="110"/>
    </location>
</feature>
<feature type="transmembrane region" description="Helical" evidence="8">
    <location>
        <begin position="33"/>
        <end position="54"/>
    </location>
</feature>
<feature type="transmembrane region" description="Helical" evidence="8">
    <location>
        <begin position="6"/>
        <end position="26"/>
    </location>
</feature>
<accession>A0A252BT49</accession>
<dbReference type="Pfam" id="PF06826">
    <property type="entry name" value="Asp-Al_Ex"/>
    <property type="match status" value="2"/>
</dbReference>
<dbReference type="Proteomes" id="UP000194931">
    <property type="component" value="Unassembled WGS sequence"/>
</dbReference>
<feature type="transmembrane region" description="Helical" evidence="8">
    <location>
        <begin position="414"/>
        <end position="433"/>
    </location>
</feature>
<dbReference type="STRING" id="1236501.GCA_000613865_02294"/>
<protein>
    <submittedName>
        <fullName evidence="10">Transporter</fullName>
    </submittedName>
</protein>
<dbReference type="PANTHER" id="PTHR30445:SF9">
    <property type="match status" value="1"/>
</dbReference>
<feature type="transmembrane region" description="Helical" evidence="8">
    <location>
        <begin position="445"/>
        <end position="469"/>
    </location>
</feature>